<protein>
    <recommendedName>
        <fullName evidence="1">Secretion system C-terminal sorting domain-containing protein</fullName>
    </recommendedName>
</protein>
<accession>A0A0W8FZM0</accession>
<comment type="caution">
    <text evidence="2">The sequence shown here is derived from an EMBL/GenBank/DDBJ whole genome shotgun (WGS) entry which is preliminary data.</text>
</comment>
<dbReference type="EMBL" id="LNQE01000477">
    <property type="protein sequence ID" value="KUG26360.1"/>
    <property type="molecule type" value="Genomic_DNA"/>
</dbReference>
<proteinExistence type="predicted"/>
<name>A0A0W8FZM0_9ZZZZ</name>
<feature type="domain" description="Secretion system C-terminal sorting" evidence="1">
    <location>
        <begin position="57"/>
        <end position="131"/>
    </location>
</feature>
<evidence type="ECO:0000313" key="2">
    <source>
        <dbReference type="EMBL" id="KUG26360.1"/>
    </source>
</evidence>
<dbReference type="Pfam" id="PF18962">
    <property type="entry name" value="Por_Secre_tail"/>
    <property type="match status" value="1"/>
</dbReference>
<dbReference type="Gene3D" id="2.60.40.4070">
    <property type="match status" value="1"/>
</dbReference>
<dbReference type="AlphaFoldDB" id="A0A0W8FZM0"/>
<gene>
    <name evidence="2" type="ORF">ASZ90_003805</name>
</gene>
<evidence type="ECO:0000259" key="1">
    <source>
        <dbReference type="Pfam" id="PF18962"/>
    </source>
</evidence>
<sequence length="135" mass="15527">MYADSSPAIGRDGTLYIGLHKGLYENQLENTLIAIKDNPNSVKEEELPSEYKLEQNYPNPFNPSTTIKFNLPERSEVKLSIYNFLGQEIEILFQGEKEAGSYEYIFENKSLSTGVYFCVLESQQVRLSRKMMLIK</sequence>
<dbReference type="NCBIfam" id="TIGR04183">
    <property type="entry name" value="Por_Secre_tail"/>
    <property type="match status" value="1"/>
</dbReference>
<reference evidence="2" key="1">
    <citation type="journal article" date="2015" name="Proc. Natl. Acad. Sci. U.S.A.">
        <title>Networks of energetic and metabolic interactions define dynamics in microbial communities.</title>
        <authorList>
            <person name="Embree M."/>
            <person name="Liu J.K."/>
            <person name="Al-Bassam M.M."/>
            <person name="Zengler K."/>
        </authorList>
    </citation>
    <scope>NUCLEOTIDE SEQUENCE</scope>
</reference>
<organism evidence="2">
    <name type="scientific">hydrocarbon metagenome</name>
    <dbReference type="NCBI Taxonomy" id="938273"/>
    <lineage>
        <taxon>unclassified sequences</taxon>
        <taxon>metagenomes</taxon>
        <taxon>ecological metagenomes</taxon>
    </lineage>
</organism>
<dbReference type="InterPro" id="IPR026444">
    <property type="entry name" value="Secre_tail"/>
</dbReference>